<sequence>MEEQQKRQNKSTGKRRRGRRGNRSRKPQRPKLDLVCSICGKPIKYVYTAIEYGEKREPIHFDCILKKLGEEEELGPNEKICYLGQGTFGIIRYHNGSGGKRFSIRKKIAVEEQNGIAEWRKELGKAVRR</sequence>
<dbReference type="eggNOG" id="ENOG50339QT">
    <property type="taxonomic scope" value="Bacteria"/>
</dbReference>
<evidence type="ECO:0000313" key="2">
    <source>
        <dbReference type="EMBL" id="ADK81008.1"/>
    </source>
</evidence>
<dbReference type="KEGG" id="ssm:Spirs_1882"/>
<dbReference type="EMBL" id="CP002116">
    <property type="protein sequence ID" value="ADK81008.1"/>
    <property type="molecule type" value="Genomic_DNA"/>
</dbReference>
<proteinExistence type="predicted"/>
<feature type="compositionally biased region" description="Basic residues" evidence="1">
    <location>
        <begin position="7"/>
        <end position="29"/>
    </location>
</feature>
<protein>
    <submittedName>
        <fullName evidence="2">Uncharacterized protein</fullName>
    </submittedName>
</protein>
<dbReference type="Proteomes" id="UP000002318">
    <property type="component" value="Chromosome"/>
</dbReference>
<organism evidence="2 3">
    <name type="scientific">Sediminispirochaeta smaragdinae (strain DSM 11293 / JCM 15392 / SEBR 4228)</name>
    <name type="common">Spirochaeta smaragdinae</name>
    <dbReference type="NCBI Taxonomy" id="573413"/>
    <lineage>
        <taxon>Bacteria</taxon>
        <taxon>Pseudomonadati</taxon>
        <taxon>Spirochaetota</taxon>
        <taxon>Spirochaetia</taxon>
        <taxon>Spirochaetales</taxon>
        <taxon>Spirochaetaceae</taxon>
        <taxon>Sediminispirochaeta</taxon>
    </lineage>
</organism>
<reference evidence="2 3" key="1">
    <citation type="journal article" date="2010" name="Stand. Genomic Sci.">
        <title>Complete genome sequence of Spirochaeta smaragdinae type strain (SEBR 4228).</title>
        <authorList>
            <person name="Mavromatis K."/>
            <person name="Yasawong M."/>
            <person name="Chertkov O."/>
            <person name="Lapidus A."/>
            <person name="Lucas S."/>
            <person name="Nolan M."/>
            <person name="Del Rio T.G."/>
            <person name="Tice H."/>
            <person name="Cheng J.F."/>
            <person name="Pitluck S."/>
            <person name="Liolios K."/>
            <person name="Ivanova N."/>
            <person name="Tapia R."/>
            <person name="Han C."/>
            <person name="Bruce D."/>
            <person name="Goodwin L."/>
            <person name="Pati A."/>
            <person name="Chen A."/>
            <person name="Palaniappan K."/>
            <person name="Land M."/>
            <person name="Hauser L."/>
            <person name="Chang Y.J."/>
            <person name="Jeffries C.D."/>
            <person name="Detter J.C."/>
            <person name="Rohde M."/>
            <person name="Brambilla E."/>
            <person name="Spring S."/>
            <person name="Goker M."/>
            <person name="Sikorski J."/>
            <person name="Woyke T."/>
            <person name="Bristow J."/>
            <person name="Eisen J.A."/>
            <person name="Markowitz V."/>
            <person name="Hugenholtz P."/>
            <person name="Klenk H.P."/>
            <person name="Kyrpides N.C."/>
        </authorList>
    </citation>
    <scope>NUCLEOTIDE SEQUENCE [LARGE SCALE GENOMIC DNA]</scope>
    <source>
        <strain evidence="3">DSM 11293 / JCM 15392 / SEBR 4228</strain>
    </source>
</reference>
<gene>
    <name evidence="2" type="ordered locus">Spirs_1882</name>
</gene>
<dbReference type="HOGENOM" id="CLU_128613_2_0_12"/>
<feature type="region of interest" description="Disordered" evidence="1">
    <location>
        <begin position="1"/>
        <end position="29"/>
    </location>
</feature>
<keyword evidence="3" id="KW-1185">Reference proteome</keyword>
<dbReference type="RefSeq" id="WP_013254472.1">
    <property type="nucleotide sequence ID" value="NC_014364.1"/>
</dbReference>
<dbReference type="OrthoDB" id="308128at2"/>
<dbReference type="AlphaFoldDB" id="E1R6J0"/>
<name>E1R6J0_SEDSS</name>
<dbReference type="STRING" id="573413.Spirs_1882"/>
<evidence type="ECO:0000256" key="1">
    <source>
        <dbReference type="SAM" id="MobiDB-lite"/>
    </source>
</evidence>
<evidence type="ECO:0000313" key="3">
    <source>
        <dbReference type="Proteomes" id="UP000002318"/>
    </source>
</evidence>
<accession>E1R6J0</accession>